<protein>
    <submittedName>
        <fullName evidence="1">Uncharacterized protein</fullName>
    </submittedName>
</protein>
<gene>
    <name evidence="1" type="ORF">HPB50_017609</name>
</gene>
<reference evidence="1" key="1">
    <citation type="submission" date="2020-05" db="EMBL/GenBank/DDBJ databases">
        <title>Large-scale comparative analyses of tick genomes elucidate their genetic diversity and vector capacities.</title>
        <authorList>
            <person name="Jia N."/>
            <person name="Wang J."/>
            <person name="Shi W."/>
            <person name="Du L."/>
            <person name="Sun Y."/>
            <person name="Zhan W."/>
            <person name="Jiang J."/>
            <person name="Wang Q."/>
            <person name="Zhang B."/>
            <person name="Ji P."/>
            <person name="Sakyi L.B."/>
            <person name="Cui X."/>
            <person name="Yuan T."/>
            <person name="Jiang B."/>
            <person name="Yang W."/>
            <person name="Lam T.T.-Y."/>
            <person name="Chang Q."/>
            <person name="Ding S."/>
            <person name="Wang X."/>
            <person name="Zhu J."/>
            <person name="Ruan X."/>
            <person name="Zhao L."/>
            <person name="Wei J."/>
            <person name="Que T."/>
            <person name="Du C."/>
            <person name="Cheng J."/>
            <person name="Dai P."/>
            <person name="Han X."/>
            <person name="Huang E."/>
            <person name="Gao Y."/>
            <person name="Liu J."/>
            <person name="Shao H."/>
            <person name="Ye R."/>
            <person name="Li L."/>
            <person name="Wei W."/>
            <person name="Wang X."/>
            <person name="Wang C."/>
            <person name="Yang T."/>
            <person name="Huo Q."/>
            <person name="Li W."/>
            <person name="Guo W."/>
            <person name="Chen H."/>
            <person name="Zhou L."/>
            <person name="Ni X."/>
            <person name="Tian J."/>
            <person name="Zhou Y."/>
            <person name="Sheng Y."/>
            <person name="Liu T."/>
            <person name="Pan Y."/>
            <person name="Xia L."/>
            <person name="Li J."/>
            <person name="Zhao F."/>
            <person name="Cao W."/>
        </authorList>
    </citation>
    <scope>NUCLEOTIDE SEQUENCE</scope>
    <source>
        <strain evidence="1">Hyas-2018</strain>
    </source>
</reference>
<evidence type="ECO:0000313" key="2">
    <source>
        <dbReference type="Proteomes" id="UP000821845"/>
    </source>
</evidence>
<evidence type="ECO:0000313" key="1">
    <source>
        <dbReference type="EMBL" id="KAH6947223.1"/>
    </source>
</evidence>
<proteinExistence type="predicted"/>
<accession>A0ACB7TM48</accession>
<organism evidence="1 2">
    <name type="scientific">Hyalomma asiaticum</name>
    <name type="common">Tick</name>
    <dbReference type="NCBI Taxonomy" id="266040"/>
    <lineage>
        <taxon>Eukaryota</taxon>
        <taxon>Metazoa</taxon>
        <taxon>Ecdysozoa</taxon>
        <taxon>Arthropoda</taxon>
        <taxon>Chelicerata</taxon>
        <taxon>Arachnida</taxon>
        <taxon>Acari</taxon>
        <taxon>Parasitiformes</taxon>
        <taxon>Ixodida</taxon>
        <taxon>Ixodoidea</taxon>
        <taxon>Ixodidae</taxon>
        <taxon>Hyalomminae</taxon>
        <taxon>Hyalomma</taxon>
    </lineage>
</organism>
<sequence length="232" mass="25389">MDHSKKRDYRARKFASAHQYQGRRRKPKRKATVEECESPAGRPNQGRGDTAACGNFDEIDAAIKFVAGSVNGVICDVGALTAMVSRAVCPTCRTAGLVVRDAASKRKGLSSFLELYCDNSECPESVLSAAHSSRRVVREGDAIGAGEDQDRSYRSGSSRDNFAVNVKENLKRLVGRLKHTLNKVVEWANDAWYGLPPNMVCAAFPTYGNSPPALPPTATTHSDCNRRLTLWQ</sequence>
<dbReference type="EMBL" id="CM023481">
    <property type="protein sequence ID" value="KAH6947223.1"/>
    <property type="molecule type" value="Genomic_DNA"/>
</dbReference>
<keyword evidence="2" id="KW-1185">Reference proteome</keyword>
<comment type="caution">
    <text evidence="1">The sequence shown here is derived from an EMBL/GenBank/DDBJ whole genome shotgun (WGS) entry which is preliminary data.</text>
</comment>
<name>A0ACB7TM48_HYAAI</name>
<dbReference type="Proteomes" id="UP000821845">
    <property type="component" value="Chromosome 1"/>
</dbReference>